<organism evidence="2">
    <name type="scientific">marine metagenome</name>
    <dbReference type="NCBI Taxonomy" id="408172"/>
    <lineage>
        <taxon>unclassified sequences</taxon>
        <taxon>metagenomes</taxon>
        <taxon>ecological metagenomes</taxon>
    </lineage>
</organism>
<feature type="transmembrane region" description="Helical" evidence="1">
    <location>
        <begin position="114"/>
        <end position="132"/>
    </location>
</feature>
<dbReference type="Gene3D" id="1.20.5.2700">
    <property type="match status" value="2"/>
</dbReference>
<dbReference type="AlphaFoldDB" id="A0A381UBY5"/>
<proteinExistence type="predicted"/>
<accession>A0A381UBY5</accession>
<dbReference type="EMBL" id="UINC01006040">
    <property type="protein sequence ID" value="SVA25108.1"/>
    <property type="molecule type" value="Genomic_DNA"/>
</dbReference>
<protein>
    <recommendedName>
        <fullName evidence="3">NADH-quinone oxidoreductase subunit L</fullName>
    </recommendedName>
</protein>
<feature type="non-terminal residue" evidence="2">
    <location>
        <position position="1"/>
    </location>
</feature>
<gene>
    <name evidence="2" type="ORF">METZ01_LOCUS77962</name>
</gene>
<evidence type="ECO:0000313" key="2">
    <source>
        <dbReference type="EMBL" id="SVA25108.1"/>
    </source>
</evidence>
<evidence type="ECO:0008006" key="3">
    <source>
        <dbReference type="Google" id="ProtNLM"/>
    </source>
</evidence>
<reference evidence="2" key="1">
    <citation type="submission" date="2018-05" db="EMBL/GenBank/DDBJ databases">
        <authorList>
            <person name="Lanie J.A."/>
            <person name="Ng W.-L."/>
            <person name="Kazmierczak K.M."/>
            <person name="Andrzejewski T.M."/>
            <person name="Davidsen T.M."/>
            <person name="Wayne K.J."/>
            <person name="Tettelin H."/>
            <person name="Glass J.I."/>
            <person name="Rusch D."/>
            <person name="Podicherti R."/>
            <person name="Tsui H.-C.T."/>
            <person name="Winkler M.E."/>
        </authorList>
    </citation>
    <scope>NUCLEOTIDE SEQUENCE</scope>
</reference>
<sequence length="133" mass="15411">AYRFYVQRPELAERMRNQWARAHRVLLNKYYVDEFYNATAVRGTMLSAKKLWQFDARVVDGAVNLTGWFTVFSGWLSHLFDKYVVDGLVNFVGWSASESSFSVRRIQTGLIQNYALVMLLGVFVFVSVYFIAS</sequence>
<name>A0A381UBY5_9ZZZZ</name>
<keyword evidence="1" id="KW-1133">Transmembrane helix</keyword>
<keyword evidence="1" id="KW-0472">Membrane</keyword>
<evidence type="ECO:0000256" key="1">
    <source>
        <dbReference type="SAM" id="Phobius"/>
    </source>
</evidence>
<keyword evidence="1" id="KW-0812">Transmembrane</keyword>